<proteinExistence type="predicted"/>
<accession>A0A7S3QQ20</accession>
<dbReference type="InterPro" id="IPR029058">
    <property type="entry name" value="AB_hydrolase_fold"/>
</dbReference>
<dbReference type="GO" id="GO:0006629">
    <property type="term" value="P:lipid metabolic process"/>
    <property type="evidence" value="ECO:0007669"/>
    <property type="project" value="InterPro"/>
</dbReference>
<dbReference type="SUPFAM" id="SSF53474">
    <property type="entry name" value="alpha/beta-Hydrolases"/>
    <property type="match status" value="1"/>
</dbReference>
<evidence type="ECO:0000313" key="2">
    <source>
        <dbReference type="EMBL" id="CAE0489696.1"/>
    </source>
</evidence>
<organism evidence="2">
    <name type="scientific">Dunaliella tertiolecta</name>
    <name type="common">Green alga</name>
    <dbReference type="NCBI Taxonomy" id="3047"/>
    <lineage>
        <taxon>Eukaryota</taxon>
        <taxon>Viridiplantae</taxon>
        <taxon>Chlorophyta</taxon>
        <taxon>core chlorophytes</taxon>
        <taxon>Chlorophyceae</taxon>
        <taxon>CS clade</taxon>
        <taxon>Chlamydomonadales</taxon>
        <taxon>Dunaliellaceae</taxon>
        <taxon>Dunaliella</taxon>
    </lineage>
</organism>
<feature type="signal peptide" evidence="1">
    <location>
        <begin position="1"/>
        <end position="17"/>
    </location>
</feature>
<reference evidence="2" key="1">
    <citation type="submission" date="2021-01" db="EMBL/GenBank/DDBJ databases">
        <authorList>
            <person name="Corre E."/>
            <person name="Pelletier E."/>
            <person name="Niang G."/>
            <person name="Scheremetjew M."/>
            <person name="Finn R."/>
            <person name="Kale V."/>
            <person name="Holt S."/>
            <person name="Cochrane G."/>
            <person name="Meng A."/>
            <person name="Brown T."/>
            <person name="Cohen L."/>
        </authorList>
    </citation>
    <scope>NUCLEOTIDE SEQUENCE</scope>
    <source>
        <strain evidence="2">CCMP1320</strain>
    </source>
</reference>
<dbReference type="Gene3D" id="3.40.50.1820">
    <property type="entry name" value="alpha/beta hydrolase"/>
    <property type="match status" value="1"/>
</dbReference>
<name>A0A7S3QQ20_DUNTE</name>
<sequence>MPGALWALFAGLLVASAHFFAPSTEGIQDDNVFKLPLMLIPPLTGVELQQKLDKPRPSPYFWCPTHSDWSTLWITPSILVPGIFSCAVENLKLIYSPRTNLSHSVDGVTVRPTHGFEKTLNPLAPLISELERLGWQWGKQLQAHIYDWRLSPNDWATAREFGWAELKRSIEELQEINGGRKVILAGISMGSTYINAFLHSMVTEEWKASNIAGFFSISGVFGGTPAAAQGIISGRLEGLEILFHKEDLLTLMRGLPVMPWLTPHPDIYDKGQVFIKNTATKRSYSAAKMDKAFSDAGAYQAAAAWQQVLTYPNHLPPNVTTYCLYSKGLKTIKSLKYSRKDFMDTPVLSYADGDSTVPLAGLKSACDNWVQAQELPVYSRVWENVGHAGILMAKGGVQYVVDAVKALGRKEMMRVLNEQA</sequence>
<gene>
    <name evidence="2" type="ORF">DTER00134_LOCUS4767</name>
</gene>
<dbReference type="GO" id="GO:0008374">
    <property type="term" value="F:O-acyltransferase activity"/>
    <property type="evidence" value="ECO:0007669"/>
    <property type="project" value="InterPro"/>
</dbReference>
<dbReference type="InterPro" id="IPR003386">
    <property type="entry name" value="LACT/PDAT_acylTrfase"/>
</dbReference>
<dbReference type="Pfam" id="PF02450">
    <property type="entry name" value="LCAT"/>
    <property type="match status" value="1"/>
</dbReference>
<keyword evidence="1" id="KW-0732">Signal</keyword>
<dbReference type="PANTHER" id="PTHR11440">
    <property type="entry name" value="LECITHIN-CHOLESTEROL ACYLTRANSFERASE-RELATED"/>
    <property type="match status" value="1"/>
</dbReference>
<dbReference type="EMBL" id="HBIP01008693">
    <property type="protein sequence ID" value="CAE0489696.1"/>
    <property type="molecule type" value="Transcribed_RNA"/>
</dbReference>
<dbReference type="AlphaFoldDB" id="A0A7S3QQ20"/>
<protein>
    <submittedName>
        <fullName evidence="2">Uncharacterized protein</fullName>
    </submittedName>
</protein>
<feature type="chain" id="PRO_5031086526" evidence="1">
    <location>
        <begin position="18"/>
        <end position="420"/>
    </location>
</feature>
<evidence type="ECO:0000256" key="1">
    <source>
        <dbReference type="SAM" id="SignalP"/>
    </source>
</evidence>